<dbReference type="GO" id="GO:0045116">
    <property type="term" value="P:protein neddylation"/>
    <property type="evidence" value="ECO:0007669"/>
    <property type="project" value="UniProtKB-UniPathway"/>
</dbReference>
<dbReference type="Gene3D" id="3.30.1360.120">
    <property type="entry name" value="Probable tRNA modification gtpase trme, domain 1"/>
    <property type="match status" value="1"/>
</dbReference>
<dbReference type="InterPro" id="IPR035985">
    <property type="entry name" value="Ubiquitin-activating_enz"/>
</dbReference>
<dbReference type="GO" id="GO:0005737">
    <property type="term" value="C:cytoplasm"/>
    <property type="evidence" value="ECO:0007669"/>
    <property type="project" value="TreeGrafter"/>
</dbReference>
<accession>A0A081IAW8</accession>
<dbReference type="AlphaFoldDB" id="A0A081IAW8"/>
<keyword evidence="3" id="KW-0067">ATP-binding</keyword>
<dbReference type="GO" id="GO:0003924">
    <property type="term" value="F:GTPase activity"/>
    <property type="evidence" value="ECO:0007669"/>
    <property type="project" value="InterPro"/>
</dbReference>
<evidence type="ECO:0000256" key="1">
    <source>
        <dbReference type="ARBA" id="ARBA00022741"/>
    </source>
</evidence>
<evidence type="ECO:0000313" key="10">
    <source>
        <dbReference type="EMBL" id="KEG00826.1"/>
    </source>
</evidence>
<evidence type="ECO:0000256" key="5">
    <source>
        <dbReference type="ARBA" id="ARBA00043952"/>
    </source>
</evidence>
<dbReference type="HAMAP" id="MF_00379">
    <property type="entry name" value="GTPase_MnmE"/>
    <property type="match status" value="1"/>
</dbReference>
<dbReference type="GO" id="GO:0002098">
    <property type="term" value="P:tRNA wobble uridine modification"/>
    <property type="evidence" value="ECO:0007669"/>
    <property type="project" value="TreeGrafter"/>
</dbReference>
<dbReference type="Gene3D" id="1.20.120.430">
    <property type="entry name" value="tRNA modification GTPase MnmE domain 2"/>
    <property type="match status" value="1"/>
</dbReference>
<dbReference type="InterPro" id="IPR000594">
    <property type="entry name" value="ThiF_NAD_FAD-bd"/>
</dbReference>
<evidence type="ECO:0000256" key="3">
    <source>
        <dbReference type="ARBA" id="ARBA00022840"/>
    </source>
</evidence>
<dbReference type="SUPFAM" id="SSF103025">
    <property type="entry name" value="Folate-binding domain"/>
    <property type="match status" value="1"/>
</dbReference>
<sequence length="1007" mass="116840">MTSQISLVNVLVVGCGGIGNEVIKNLIYSDIKNISIVDYDVVELSNLHRQIFFTNKDIGEYKVNVICKKIKERYSDVSIEGYVKKIEFFDNTFFENFNFIIGCLDNIDSRIYLNNLIFNLKNNVIYIDGGVEGFKASIKIINREKKFGCFQCTIENYPTNKNETIPVCSITNTPKNAEDCILHAMNTLRQKKEQEGSDPLNINSEQDIKWIYNEAKKRANKFNIDHLTYLLTEQVIQNIIPTTISTLIIVASLMINELNNYILMENGTSQNNYSDILYVGDNGFYLYYYKIYKNPECVVCNKKHIHHAFKKTDTLSVLIEFIKKTYNIEKMSISSQSSILFIMSKYLKNDYYNNMLNCTFQELIETGKISENDYLNVQTIPHKISKKRNKQDNTLFLNTCYSANGNTKGTNRRKKLLLIDNKTSVSNLLSDKNKLNYGEQNEKIENNGLKNVEEEKINYIKKIVHEKETIYALSSGKDLSAISVIRISGPLSKIILEILLHKGVEKKDNQIESKKLYYSKIYDNANDIIDNVMYSYFKSPNSYTGEDVVELYCHGNPFIVKEIMAAIENVNNILYEVINEEKDKIGSRQMVHVDDLNNFIKIRESKRGEFTQRAFENNKMDLLQIEGLKELLFCKQKIQKKIALNYLNGYAKNIYLKLRNNIKKLLVYIQLKIDFEDEHIITKKKKKNIKILKKKYINMFIKKKVNNTIKNIKTILKRENIESLNTPSNVLIFGNVNAGKSTFMNYICNSDISIVTKIKGTTIDIIQKNIKIFNNDYNFCDSAGITTLINTKLEEEKKEKQKSVHKKLESIGIKKTLHFLENSSSVFVLVNINNYFNELKNVISLLNGKFMSNPKKTPYFFLCINKCDLQQNPERLLKIKNNVKKMLLNFLNPRIFKKFSKKIFFISSKKGHNINKLLSHFNRTMVNKQSLSSDNKNVYFLPFERHKIYLKESLTHLRFVQQNINLVNFDIIAEEIKLAVKPLHEIIGKISNEHILANILDTFCIGK</sequence>
<feature type="domain" description="GTP-binding protein TrmE N-terminal" evidence="8">
    <location>
        <begin position="469"/>
        <end position="619"/>
    </location>
</feature>
<dbReference type="UniPathway" id="UPA00885"/>
<dbReference type="InterPro" id="IPR023318">
    <property type="entry name" value="Ub_act_enz_dom_a_sf"/>
</dbReference>
<dbReference type="Gene3D" id="3.40.50.300">
    <property type="entry name" value="P-loop containing nucleotide triphosphate hydrolases"/>
    <property type="match status" value="1"/>
</dbReference>
<dbReference type="Pfam" id="PF10396">
    <property type="entry name" value="TrmE_N"/>
    <property type="match status" value="1"/>
</dbReference>
<dbReference type="SUPFAM" id="SSF52540">
    <property type="entry name" value="P-loop containing nucleoside triphosphate hydrolases"/>
    <property type="match status" value="1"/>
</dbReference>
<keyword evidence="4" id="KW-0342">GTP-binding</keyword>
<dbReference type="InterPro" id="IPR006073">
    <property type="entry name" value="GTP-bd"/>
</dbReference>
<dbReference type="Proteomes" id="UP000030681">
    <property type="component" value="Unassembled WGS sequence"/>
</dbReference>
<feature type="domain" description="MnmE helical" evidence="9">
    <location>
        <begin position="622"/>
        <end position="1004"/>
    </location>
</feature>
<comment type="pathway">
    <text evidence="5">Protein modification.</text>
</comment>
<dbReference type="GO" id="GO:0008641">
    <property type="term" value="F:ubiquitin-like modifier activating enzyme activity"/>
    <property type="evidence" value="ECO:0007669"/>
    <property type="project" value="InterPro"/>
</dbReference>
<dbReference type="Pfam" id="PF12631">
    <property type="entry name" value="MnmE_helical"/>
    <property type="match status" value="1"/>
</dbReference>
<dbReference type="Gene3D" id="1.10.10.520">
    <property type="entry name" value="Ubiquitin activating enzymes (Uba3). Chain: B, domain 2"/>
    <property type="match status" value="1"/>
</dbReference>
<reference evidence="10 11" key="1">
    <citation type="submission" date="2013-02" db="EMBL/GenBank/DDBJ databases">
        <title>The Genome Sequence of Plasmodium vinckei vinckei.</title>
        <authorList>
            <consortium name="The Broad Institute Genome Sequencing Platform"/>
            <consortium name="The Broad Institute Genome Sequencing Center for Infectious Disease"/>
            <person name="Neafsey D."/>
            <person name="Cheeseman I."/>
            <person name="Volkman S."/>
            <person name="Adams J."/>
            <person name="Walker B."/>
            <person name="Young S.K."/>
            <person name="Zeng Q."/>
            <person name="Gargeya S."/>
            <person name="Fitzgerald M."/>
            <person name="Haas B."/>
            <person name="Abouelleil A."/>
            <person name="Alvarado L."/>
            <person name="Arachchi H.M."/>
            <person name="Berlin A.M."/>
            <person name="Chapman S.B."/>
            <person name="Dewar J."/>
            <person name="Goldberg J."/>
            <person name="Griggs A."/>
            <person name="Gujja S."/>
            <person name="Hansen M."/>
            <person name="Howarth C."/>
            <person name="Imamovic A."/>
            <person name="Larimer J."/>
            <person name="McCowan C."/>
            <person name="Murphy C."/>
            <person name="Neiman D."/>
            <person name="Pearson M."/>
            <person name="Priest M."/>
            <person name="Roberts A."/>
            <person name="Saif S."/>
            <person name="Shea T."/>
            <person name="Sisk P."/>
            <person name="Sykes S."/>
            <person name="Wortman J."/>
            <person name="Nusbaum C."/>
            <person name="Birren B."/>
        </authorList>
    </citation>
    <scope>NUCLEOTIDE SEQUENCE [LARGE SCALE GENOMIC DNA]</scope>
    <source>
        <strain evidence="11">vinckei</strain>
    </source>
</reference>
<dbReference type="InterPro" id="IPR027417">
    <property type="entry name" value="P-loop_NTPase"/>
</dbReference>
<evidence type="ECO:0000313" key="11">
    <source>
        <dbReference type="Proteomes" id="UP000030681"/>
    </source>
</evidence>
<feature type="domain" description="G" evidence="7">
    <location>
        <begin position="730"/>
        <end position="843"/>
    </location>
</feature>
<dbReference type="EMBL" id="KL446954">
    <property type="protein sequence ID" value="KEG00826.1"/>
    <property type="molecule type" value="Genomic_DNA"/>
</dbReference>
<keyword evidence="1" id="KW-0547">Nucleotide-binding</keyword>
<dbReference type="PANTHER" id="PTHR42714:SF2">
    <property type="entry name" value="TRNA MODIFICATION GTPASE GTPBP3, MITOCHONDRIAL"/>
    <property type="match status" value="1"/>
</dbReference>
<evidence type="ECO:0000256" key="4">
    <source>
        <dbReference type="ARBA" id="ARBA00023134"/>
    </source>
</evidence>
<organism evidence="10 11">
    <name type="scientific">Plasmodium vinckei vinckei</name>
    <dbReference type="NCBI Taxonomy" id="54757"/>
    <lineage>
        <taxon>Eukaryota</taxon>
        <taxon>Sar</taxon>
        <taxon>Alveolata</taxon>
        <taxon>Apicomplexa</taxon>
        <taxon>Aconoidasida</taxon>
        <taxon>Haemosporida</taxon>
        <taxon>Plasmodiidae</taxon>
        <taxon>Plasmodium</taxon>
        <taxon>Plasmodium (Vinckeia)</taxon>
    </lineage>
</organism>
<evidence type="ECO:0000256" key="2">
    <source>
        <dbReference type="ARBA" id="ARBA00022786"/>
    </source>
</evidence>
<keyword evidence="2" id="KW-0833">Ubl conjugation pathway</keyword>
<dbReference type="CDD" id="cd14858">
    <property type="entry name" value="TrmE_N"/>
    <property type="match status" value="1"/>
</dbReference>
<name>A0A081IAW8_PLAVN</name>
<gene>
    <name evidence="10" type="ORF">YYE_04272</name>
</gene>
<dbReference type="GO" id="GO:0030488">
    <property type="term" value="P:tRNA methylation"/>
    <property type="evidence" value="ECO:0007669"/>
    <property type="project" value="TreeGrafter"/>
</dbReference>
<evidence type="ECO:0000259" key="9">
    <source>
        <dbReference type="Pfam" id="PF12631"/>
    </source>
</evidence>
<dbReference type="Gene3D" id="3.40.50.720">
    <property type="entry name" value="NAD(P)-binding Rossmann-like Domain"/>
    <property type="match status" value="1"/>
</dbReference>
<dbReference type="SUPFAM" id="SSF69572">
    <property type="entry name" value="Activating enzymes of the ubiquitin-like proteins"/>
    <property type="match status" value="1"/>
</dbReference>
<evidence type="ECO:0000259" key="7">
    <source>
        <dbReference type="Pfam" id="PF01926"/>
    </source>
</evidence>
<dbReference type="SUPFAM" id="SSF116878">
    <property type="entry name" value="TrmE connector domain"/>
    <property type="match status" value="1"/>
</dbReference>
<evidence type="ECO:0000259" key="6">
    <source>
        <dbReference type="Pfam" id="PF00899"/>
    </source>
</evidence>
<dbReference type="InterPro" id="IPR018948">
    <property type="entry name" value="GTP-bd_TrmE_N"/>
</dbReference>
<dbReference type="Pfam" id="PF00899">
    <property type="entry name" value="ThiF"/>
    <property type="match status" value="1"/>
</dbReference>
<dbReference type="GO" id="GO:0005525">
    <property type="term" value="F:GTP binding"/>
    <property type="evidence" value="ECO:0007669"/>
    <property type="project" value="UniProtKB-KW"/>
</dbReference>
<dbReference type="PANTHER" id="PTHR42714">
    <property type="entry name" value="TRNA MODIFICATION GTPASE GTPBP3"/>
    <property type="match status" value="1"/>
</dbReference>
<evidence type="ECO:0000259" key="8">
    <source>
        <dbReference type="Pfam" id="PF10396"/>
    </source>
</evidence>
<dbReference type="InterPro" id="IPR025867">
    <property type="entry name" value="MnmE_helical"/>
</dbReference>
<dbReference type="InterPro" id="IPR027368">
    <property type="entry name" value="MnmE_dom2"/>
</dbReference>
<dbReference type="GO" id="GO:0005524">
    <property type="term" value="F:ATP binding"/>
    <property type="evidence" value="ECO:0007669"/>
    <property type="project" value="UniProtKB-KW"/>
</dbReference>
<dbReference type="Pfam" id="PF01926">
    <property type="entry name" value="MMR_HSR1"/>
    <property type="match status" value="1"/>
</dbReference>
<feature type="domain" description="THIF-type NAD/FAD binding fold" evidence="6">
    <location>
        <begin position="4"/>
        <end position="273"/>
    </location>
</feature>
<proteinExistence type="inferred from homology"/>
<dbReference type="InterPro" id="IPR004520">
    <property type="entry name" value="GTPase_MnmE"/>
</dbReference>
<dbReference type="InterPro" id="IPR027266">
    <property type="entry name" value="TrmE/GcvT-like"/>
</dbReference>
<protein>
    <submittedName>
        <fullName evidence="10">tRNA modification GTPase</fullName>
    </submittedName>
</protein>